<evidence type="ECO:0000259" key="6">
    <source>
        <dbReference type="PROSITE" id="PS51175"/>
    </source>
</evidence>
<dbReference type="GO" id="GO:0009251">
    <property type="term" value="P:glucan catabolic process"/>
    <property type="evidence" value="ECO:0007669"/>
    <property type="project" value="TreeGrafter"/>
</dbReference>
<dbReference type="PROSITE" id="PS51166">
    <property type="entry name" value="CBM20"/>
    <property type="match status" value="2"/>
</dbReference>
<keyword evidence="3" id="KW-0326">Glycosidase</keyword>
<dbReference type="InterPro" id="IPR041342">
    <property type="entry name" value="CBM35"/>
</dbReference>
<dbReference type="GO" id="GO:0005576">
    <property type="term" value="C:extracellular region"/>
    <property type="evidence" value="ECO:0007669"/>
    <property type="project" value="TreeGrafter"/>
</dbReference>
<feature type="domain" description="CBM6" evidence="6">
    <location>
        <begin position="686"/>
        <end position="802"/>
    </location>
</feature>
<evidence type="ECO:0000313" key="8">
    <source>
        <dbReference type="Proteomes" id="UP000249239"/>
    </source>
</evidence>
<protein>
    <submittedName>
        <fullName evidence="7">Starch binding protein</fullName>
    </submittedName>
</protein>
<evidence type="ECO:0000256" key="1">
    <source>
        <dbReference type="ARBA" id="ARBA00022729"/>
    </source>
</evidence>
<dbReference type="InterPro" id="IPR005084">
    <property type="entry name" value="CBM6"/>
</dbReference>
<feature type="chain" id="PRO_5016132856" evidence="4">
    <location>
        <begin position="26"/>
        <end position="885"/>
    </location>
</feature>
<dbReference type="Gene3D" id="2.60.40.10">
    <property type="entry name" value="Immunoglobulins"/>
    <property type="match status" value="2"/>
</dbReference>
<dbReference type="SUPFAM" id="SSF51445">
    <property type="entry name" value="(Trans)glycosidases"/>
    <property type="match status" value="1"/>
</dbReference>
<dbReference type="GO" id="GO:0009986">
    <property type="term" value="C:cell surface"/>
    <property type="evidence" value="ECO:0007669"/>
    <property type="project" value="TreeGrafter"/>
</dbReference>
<keyword evidence="8" id="KW-1185">Reference proteome</keyword>
<evidence type="ECO:0000313" key="7">
    <source>
        <dbReference type="EMBL" id="PZX16843.1"/>
    </source>
</evidence>
<dbReference type="PANTHER" id="PTHR31297">
    <property type="entry name" value="GLUCAN ENDO-1,6-BETA-GLUCOSIDASE B"/>
    <property type="match status" value="1"/>
</dbReference>
<dbReference type="CDD" id="cd04080">
    <property type="entry name" value="CBM6_cellulase-like"/>
    <property type="match status" value="1"/>
</dbReference>
<sequence>MKMKNFYKRCLATLLTAAMATLAHAVKVRFDVTVPNGTQKVYLIGSTDALGNWGANENRALPMNATNATRWTLTVELQPNTAYQYMFLCGPNWKYEQSPNASTPFTTGTQDETGDNHRINTVTDWTAIPPKVTTVTFNVTVPASTQEVYLAGGDNDNATDMDELGNWEVPKGRCVKMPKTGEGTFAVTLDLTPDQTYYYKYLCGAAWDYEQSAADAFAVSTASTQVTHDVVNSWKGVPVPLTSPQNYLKRTGNQITDAQGNNFVMRAIGLGNYMVWEPYMWKVTDYAKAGIMQDIVGRMSLALEPADLQAFVDGYMANYITKDDVDSLKKWGFNAIRLPMHYNLFIGTDADDNTFVEKGFEMTEQLRQWCAANEMYLVLDLHAAPGGQGNDHAISDSRSPGLWDGNSDGTARQYQDKTVLLWQELARRFGDKEWMGGYDLLNETNYYTGDNLNLLDLYKRCTKVIRLHDRHSIIYLEGNGFANDFATIAPELWGADWDDNVAFSCHKYWAKHDGFAGEDLRTKHNVPLWLGETGENANEWFYQTVKLAESRNIGWAWWAHKKIDNISGFTSIQTGDAFGKISDFINHGTGLDANDKAGNRAIFNEFLETVKMANCKINHDVLFALIDQQPDGTLTRPYPTNIVPGVVHTTHYDLGRQGYAFYENNSDQVIERTAMDAGAYNAGWTGRNDAVDFNKTEGVTDDKSNGYNLGWTNAGEWLQYSVKAAKAGQYTIRIRHASEQTATVGINTQNNTELLAKALAPTGGWQTWQTTEMGAIALQEGWNTFRLAFKSGSANINYLEFVLPEASHITPSHSLPQPMAWVNGDTLILNPNCEWTRAQICSLNGTPLARYNQPSDIAIGQWPKGTYIIEATLADGQTQTMKFIK</sequence>
<dbReference type="InterPro" id="IPR006584">
    <property type="entry name" value="Cellulose-bd_IV"/>
</dbReference>
<evidence type="ECO:0000256" key="4">
    <source>
        <dbReference type="SAM" id="SignalP"/>
    </source>
</evidence>
<dbReference type="SUPFAM" id="SSF49785">
    <property type="entry name" value="Galactose-binding domain-like"/>
    <property type="match status" value="1"/>
</dbReference>
<dbReference type="InterPro" id="IPR008979">
    <property type="entry name" value="Galactose-bd-like_sf"/>
</dbReference>
<dbReference type="InterPro" id="IPR017853">
    <property type="entry name" value="GH"/>
</dbReference>
<proteinExistence type="predicted"/>
<keyword evidence="1 4" id="KW-0732">Signal</keyword>
<keyword evidence="2" id="KW-0378">Hydrolase</keyword>
<dbReference type="InterPro" id="IPR001547">
    <property type="entry name" value="Glyco_hydro_5"/>
</dbReference>
<dbReference type="SUPFAM" id="SSF49452">
    <property type="entry name" value="Starch-binding domain-like"/>
    <property type="match status" value="2"/>
</dbReference>
<organism evidence="7 8">
    <name type="scientific">Breznakibacter xylanolyticus</name>
    <dbReference type="NCBI Taxonomy" id="990"/>
    <lineage>
        <taxon>Bacteria</taxon>
        <taxon>Pseudomonadati</taxon>
        <taxon>Bacteroidota</taxon>
        <taxon>Bacteroidia</taxon>
        <taxon>Marinilabiliales</taxon>
        <taxon>Marinilabiliaceae</taxon>
        <taxon>Breznakibacter</taxon>
    </lineage>
</organism>
<dbReference type="Pfam" id="PF18099">
    <property type="entry name" value="CBM_35_2"/>
    <property type="match status" value="1"/>
</dbReference>
<dbReference type="AlphaFoldDB" id="A0A2W7NB19"/>
<dbReference type="Pfam" id="PF00150">
    <property type="entry name" value="Cellulase"/>
    <property type="match status" value="1"/>
</dbReference>
<dbReference type="GO" id="GO:2001070">
    <property type="term" value="F:starch binding"/>
    <property type="evidence" value="ECO:0007669"/>
    <property type="project" value="InterPro"/>
</dbReference>
<reference evidence="7 8" key="1">
    <citation type="submission" date="2018-06" db="EMBL/GenBank/DDBJ databases">
        <title>Genomic Encyclopedia of Archaeal and Bacterial Type Strains, Phase II (KMG-II): from individual species to whole genera.</title>
        <authorList>
            <person name="Goeker M."/>
        </authorList>
    </citation>
    <scope>NUCLEOTIDE SEQUENCE [LARGE SCALE GENOMIC DNA]</scope>
    <source>
        <strain evidence="7 8">DSM 6779</strain>
    </source>
</reference>
<evidence type="ECO:0000259" key="5">
    <source>
        <dbReference type="PROSITE" id="PS51166"/>
    </source>
</evidence>
<evidence type="ECO:0000256" key="3">
    <source>
        <dbReference type="ARBA" id="ARBA00023295"/>
    </source>
</evidence>
<gene>
    <name evidence="7" type="ORF">LX69_01657</name>
</gene>
<accession>A0A2W7NB19</accession>
<dbReference type="SMART" id="SM01065">
    <property type="entry name" value="CBM_2"/>
    <property type="match status" value="2"/>
</dbReference>
<dbReference type="PROSITE" id="PS51175">
    <property type="entry name" value="CBM6"/>
    <property type="match status" value="1"/>
</dbReference>
<comment type="caution">
    <text evidence="7">The sequence shown here is derived from an EMBL/GenBank/DDBJ whole genome shotgun (WGS) entry which is preliminary data.</text>
</comment>
<dbReference type="Pfam" id="PF00686">
    <property type="entry name" value="CBM_20"/>
    <property type="match status" value="1"/>
</dbReference>
<dbReference type="Gene3D" id="2.60.120.260">
    <property type="entry name" value="Galactose-binding domain-like"/>
    <property type="match status" value="1"/>
</dbReference>
<dbReference type="Gene3D" id="3.20.20.80">
    <property type="entry name" value="Glycosidases"/>
    <property type="match status" value="1"/>
</dbReference>
<evidence type="ECO:0000256" key="2">
    <source>
        <dbReference type="ARBA" id="ARBA00022801"/>
    </source>
</evidence>
<dbReference type="InterPro" id="IPR013783">
    <property type="entry name" value="Ig-like_fold"/>
</dbReference>
<feature type="domain" description="CBM20" evidence="5">
    <location>
        <begin position="20"/>
        <end position="127"/>
    </location>
</feature>
<dbReference type="PANTHER" id="PTHR31297:SF13">
    <property type="entry name" value="PUTATIVE-RELATED"/>
    <property type="match status" value="1"/>
</dbReference>
<feature type="domain" description="CBM20" evidence="5">
    <location>
        <begin position="127"/>
        <end position="236"/>
    </location>
</feature>
<dbReference type="Proteomes" id="UP000249239">
    <property type="component" value="Unassembled WGS sequence"/>
</dbReference>
<dbReference type="InterPro" id="IPR050386">
    <property type="entry name" value="Glycosyl_hydrolase_5"/>
</dbReference>
<dbReference type="GO" id="GO:0008422">
    <property type="term" value="F:beta-glucosidase activity"/>
    <property type="evidence" value="ECO:0007669"/>
    <property type="project" value="TreeGrafter"/>
</dbReference>
<dbReference type="InterPro" id="IPR002044">
    <property type="entry name" value="CBM20"/>
</dbReference>
<dbReference type="InterPro" id="IPR013784">
    <property type="entry name" value="Carb-bd-like_fold"/>
</dbReference>
<name>A0A2W7NB19_9BACT</name>
<feature type="signal peptide" evidence="4">
    <location>
        <begin position="1"/>
        <end position="25"/>
    </location>
</feature>
<dbReference type="SMART" id="SM00606">
    <property type="entry name" value="CBD_IV"/>
    <property type="match status" value="1"/>
</dbReference>
<dbReference type="EMBL" id="QKZK01000011">
    <property type="protein sequence ID" value="PZX16843.1"/>
    <property type="molecule type" value="Genomic_DNA"/>
</dbReference>